<comment type="function">
    <text evidence="6">Nucleotidyltransferase that catalyzes the addition and repair of the essential 3'-terminal CCA sequence in tRNAs, which is necessary for the attachment of amino acids to the 3' terminus of tRNA molecules, using CTP and ATP as substrates. tRNA 3'-terminal CCA addition is required both for tRNA processing and repair. Also involved in tRNA surveillance by mediating tandem CCA addition to generate a CCACCA at the 3' terminus of unstable tRNAs. While stable tRNAs receive only 3'-terminal CCA, unstable tRNAs are marked with CCACCA and rapidly degraded. The structural flexibility of RNA controls the choice between CCA versus CCACCA addition: following the first CCA addition cycle, nucleotide-binding to the active site triggers a clockwise screw motion, producing torque on the RNA. This ejects stable RNAs, whereas unstable RNAs are refolded while bound to the enzyme and subjected to a second CCA catalytic cycle.</text>
</comment>
<dbReference type="Pfam" id="PF12627">
    <property type="entry name" value="PolyA_pol_RNAbd"/>
    <property type="match status" value="1"/>
</dbReference>
<keyword evidence="3" id="KW-0547">Nucleotide-binding</keyword>
<gene>
    <name evidence="16" type="ORF">DASC09_003300</name>
</gene>
<evidence type="ECO:0000259" key="15">
    <source>
        <dbReference type="Pfam" id="PF12627"/>
    </source>
</evidence>
<reference evidence="16 17" key="1">
    <citation type="journal article" date="2023" name="Elife">
        <title>Identification of key yeast species and microbe-microbe interactions impacting larval growth of Drosophila in the wild.</title>
        <authorList>
            <person name="Mure A."/>
            <person name="Sugiura Y."/>
            <person name="Maeda R."/>
            <person name="Honda K."/>
            <person name="Sakurai N."/>
            <person name="Takahashi Y."/>
            <person name="Watada M."/>
            <person name="Katoh T."/>
            <person name="Gotoh A."/>
            <person name="Gotoh Y."/>
            <person name="Taniguchi I."/>
            <person name="Nakamura K."/>
            <person name="Hayashi T."/>
            <person name="Katayama T."/>
            <person name="Uemura T."/>
            <person name="Hattori Y."/>
        </authorList>
    </citation>
    <scope>NUCLEOTIDE SEQUENCE [LARGE SCALE GENOMIC DNA]</scope>
    <source>
        <strain evidence="16 17">SC-9</strain>
    </source>
</reference>
<dbReference type="EMBL" id="BTFZ01000001">
    <property type="protein sequence ID" value="GMM33005.1"/>
    <property type="molecule type" value="Genomic_DNA"/>
</dbReference>
<keyword evidence="2 13" id="KW-0808">Transferase</keyword>
<dbReference type="GO" id="GO:0052929">
    <property type="term" value="F:ATP:3'-cytidine-cytidine-tRNA adenylyltransferase activity"/>
    <property type="evidence" value="ECO:0007669"/>
    <property type="project" value="TreeGrafter"/>
</dbReference>
<keyword evidence="17" id="KW-1185">Reference proteome</keyword>
<evidence type="ECO:0000256" key="3">
    <source>
        <dbReference type="ARBA" id="ARBA00022741"/>
    </source>
</evidence>
<dbReference type="InterPro" id="IPR043519">
    <property type="entry name" value="NT_sf"/>
</dbReference>
<keyword evidence="4 13" id="KW-0694">RNA-binding</keyword>
<evidence type="ECO:0000256" key="9">
    <source>
        <dbReference type="ARBA" id="ARBA00076038"/>
    </source>
</evidence>
<dbReference type="CDD" id="cd05398">
    <property type="entry name" value="NT_ClassII-CCAase"/>
    <property type="match status" value="1"/>
</dbReference>
<evidence type="ECO:0000256" key="12">
    <source>
        <dbReference type="ARBA" id="ARBA00082324"/>
    </source>
</evidence>
<evidence type="ECO:0000256" key="13">
    <source>
        <dbReference type="RuleBase" id="RU003953"/>
    </source>
</evidence>
<feature type="domain" description="tRNA nucleotidyltransferase/poly(A) polymerase RNA and SrmB- binding" evidence="15">
    <location>
        <begin position="257"/>
        <end position="297"/>
    </location>
</feature>
<dbReference type="GO" id="GO:0003723">
    <property type="term" value="F:RNA binding"/>
    <property type="evidence" value="ECO:0007669"/>
    <property type="project" value="UniProtKB-KW"/>
</dbReference>
<dbReference type="InterPro" id="IPR002646">
    <property type="entry name" value="PolA_pol_head_dom"/>
</dbReference>
<evidence type="ECO:0000256" key="2">
    <source>
        <dbReference type="ARBA" id="ARBA00022679"/>
    </source>
</evidence>
<evidence type="ECO:0000313" key="17">
    <source>
        <dbReference type="Proteomes" id="UP001360560"/>
    </source>
</evidence>
<dbReference type="Proteomes" id="UP001360560">
    <property type="component" value="Unassembled WGS sequence"/>
</dbReference>
<dbReference type="EC" id="2.7.7.72" evidence="7"/>
<dbReference type="Gene3D" id="1.10.3090.10">
    <property type="entry name" value="cca-adding enzyme, domain 2"/>
    <property type="match status" value="1"/>
</dbReference>
<dbReference type="GeneID" id="90070984"/>
<dbReference type="RefSeq" id="XP_064850005.1">
    <property type="nucleotide sequence ID" value="XM_064993933.1"/>
</dbReference>
<evidence type="ECO:0000256" key="10">
    <source>
        <dbReference type="ARBA" id="ARBA00077436"/>
    </source>
</evidence>
<protein>
    <recommendedName>
        <fullName evidence="8">CCA tRNA nucleotidyltransferase, mitochondrial</fullName>
        <ecNumber evidence="7">2.7.7.72</ecNumber>
    </recommendedName>
    <alternativeName>
        <fullName evidence="10">CCA-adding enzyme</fullName>
    </alternativeName>
    <alternativeName>
        <fullName evidence="9">tRNA CCA-pyrophosphorylase</fullName>
    </alternativeName>
    <alternativeName>
        <fullName evidence="11">tRNA adenylyltransferase</fullName>
    </alternativeName>
    <alternativeName>
        <fullName evidence="12">tRNA nucleotidyltransferase</fullName>
    </alternativeName>
</protein>
<dbReference type="FunFam" id="3.30.460.10:FF:000019">
    <property type="entry name" value="tRNA nucleotidyltransferase cca2"/>
    <property type="match status" value="1"/>
</dbReference>
<dbReference type="GO" id="GO:0000166">
    <property type="term" value="F:nucleotide binding"/>
    <property type="evidence" value="ECO:0007669"/>
    <property type="project" value="UniProtKB-KW"/>
</dbReference>
<comment type="caution">
    <text evidence="16">The sequence shown here is derived from an EMBL/GenBank/DDBJ whole genome shotgun (WGS) entry which is preliminary data.</text>
</comment>
<evidence type="ECO:0000256" key="11">
    <source>
        <dbReference type="ARBA" id="ARBA00080500"/>
    </source>
</evidence>
<evidence type="ECO:0000313" key="16">
    <source>
        <dbReference type="EMBL" id="GMM33005.1"/>
    </source>
</evidence>
<proteinExistence type="inferred from homology"/>
<accession>A0AAV5QF11</accession>
<comment type="catalytic activity">
    <reaction evidence="5">
        <text>a tRNA precursor + 2 CTP + ATP = a tRNA with a 3' CCA end + 3 diphosphate</text>
        <dbReference type="Rhea" id="RHEA:14433"/>
        <dbReference type="Rhea" id="RHEA-COMP:10465"/>
        <dbReference type="Rhea" id="RHEA-COMP:10468"/>
        <dbReference type="ChEBI" id="CHEBI:30616"/>
        <dbReference type="ChEBI" id="CHEBI:33019"/>
        <dbReference type="ChEBI" id="CHEBI:37563"/>
        <dbReference type="ChEBI" id="CHEBI:74896"/>
        <dbReference type="ChEBI" id="CHEBI:83071"/>
        <dbReference type="EC" id="2.7.7.72"/>
    </reaction>
</comment>
<evidence type="ECO:0000256" key="1">
    <source>
        <dbReference type="ARBA" id="ARBA00007265"/>
    </source>
</evidence>
<dbReference type="GO" id="GO:0005759">
    <property type="term" value="C:mitochondrial matrix"/>
    <property type="evidence" value="ECO:0007669"/>
    <property type="project" value="UniProtKB-ARBA"/>
</dbReference>
<evidence type="ECO:0000256" key="7">
    <source>
        <dbReference type="ARBA" id="ARBA00066885"/>
    </source>
</evidence>
<dbReference type="SUPFAM" id="SSF81891">
    <property type="entry name" value="Poly A polymerase C-terminal region-like"/>
    <property type="match status" value="1"/>
</dbReference>
<dbReference type="GO" id="GO:0004810">
    <property type="term" value="F:CCA tRNA nucleotidyltransferase activity"/>
    <property type="evidence" value="ECO:0007669"/>
    <property type="project" value="UniProtKB-EC"/>
</dbReference>
<dbReference type="Pfam" id="PF01743">
    <property type="entry name" value="PolyA_pol"/>
    <property type="match status" value="1"/>
</dbReference>
<evidence type="ECO:0000256" key="5">
    <source>
        <dbReference type="ARBA" id="ARBA00050431"/>
    </source>
</evidence>
<dbReference type="InterPro" id="IPR032828">
    <property type="entry name" value="PolyA_RNA-bd"/>
</dbReference>
<dbReference type="SUPFAM" id="SSF81301">
    <property type="entry name" value="Nucleotidyltransferase"/>
    <property type="match status" value="1"/>
</dbReference>
<dbReference type="PANTHER" id="PTHR13734:SF5">
    <property type="entry name" value="CCA TRNA NUCLEOTIDYLTRANSFERASE, MITOCHONDRIAL"/>
    <property type="match status" value="1"/>
</dbReference>
<dbReference type="AlphaFoldDB" id="A0AAV5QF11"/>
<comment type="similarity">
    <text evidence="1 13">Belongs to the tRNA nucleotidyltransferase/poly(A) polymerase family.</text>
</comment>
<sequence length="571" mass="65961">MATPSLYKPQVGFQIHPKIQLNENELKIKNLLEDFCQYYNDLHPPVDGELNNSHEPLMLRITGGWVRDKLLGKESHDVDIAINKLSGESFATQLQHFMSENPQYSAMVDDPGNGSSKIHKIDKNPEKSKHLETVTTKLFDQSIDFVNLRDEEYADSNSRVPTTVQFGTAKQDALRRDATLNALFYNLTTEQIEDYTGQGEKDLELGVLRTPLEPLQTFLDDPLRILRLVRFAGQFGFKIDDNAMDVLIHDEQNIKINLLRKVSKERIGIEFGKLLSAKYPVVGLKLLNKADLYSIILNIDPDFTDPHLDKFYYENFPTVFNNDIELLNGIYNDLKASSELSPLEQELLAILDPEQHDAKSDEEKNFQRNFYMIFIFKNLVTKSIFPTPTYEIKMVPPGNAKAGKKPKGFHPIEYMIKECFHFHKHDAELVDKVIVTNQENLKLYFDESVFVKKSLLGFNLIRTMRTDDYWKLSLIMNYLETYGDHAKREHFCKIFSYISASGLGKVYEDKAVIDGKQLGQILNKKPGKWLREVNDLIFQWQLDHHGMNPEELKEGCIKYIKEDEKIQNLIN</sequence>
<name>A0AAV5QF11_9ASCO</name>
<evidence type="ECO:0000256" key="8">
    <source>
        <dbReference type="ARBA" id="ARBA00072969"/>
    </source>
</evidence>
<evidence type="ECO:0000256" key="6">
    <source>
        <dbReference type="ARBA" id="ARBA00056517"/>
    </source>
</evidence>
<feature type="domain" description="Poly A polymerase head" evidence="14">
    <location>
        <begin position="59"/>
        <end position="209"/>
    </location>
</feature>
<evidence type="ECO:0000256" key="4">
    <source>
        <dbReference type="ARBA" id="ARBA00022884"/>
    </source>
</evidence>
<dbReference type="Gene3D" id="3.30.460.10">
    <property type="entry name" value="Beta Polymerase, domain 2"/>
    <property type="match status" value="1"/>
</dbReference>
<dbReference type="GO" id="GO:0052927">
    <property type="term" value="F:CC tRNA cytidylyltransferase activity"/>
    <property type="evidence" value="ECO:0007669"/>
    <property type="project" value="TreeGrafter"/>
</dbReference>
<dbReference type="PANTHER" id="PTHR13734">
    <property type="entry name" value="TRNA-NUCLEOTIDYLTRANSFERASE"/>
    <property type="match status" value="1"/>
</dbReference>
<organism evidence="16 17">
    <name type="scientific">Saccharomycopsis crataegensis</name>
    <dbReference type="NCBI Taxonomy" id="43959"/>
    <lineage>
        <taxon>Eukaryota</taxon>
        <taxon>Fungi</taxon>
        <taxon>Dikarya</taxon>
        <taxon>Ascomycota</taxon>
        <taxon>Saccharomycotina</taxon>
        <taxon>Saccharomycetes</taxon>
        <taxon>Saccharomycopsidaceae</taxon>
        <taxon>Saccharomycopsis</taxon>
    </lineage>
</organism>
<keyword evidence="16" id="KW-0548">Nucleotidyltransferase</keyword>
<dbReference type="GO" id="GO:0001680">
    <property type="term" value="P:tRNA 3'-terminal CCA addition"/>
    <property type="evidence" value="ECO:0007669"/>
    <property type="project" value="UniProtKB-ARBA"/>
</dbReference>
<evidence type="ECO:0000259" key="14">
    <source>
        <dbReference type="Pfam" id="PF01743"/>
    </source>
</evidence>